<dbReference type="AlphaFoldDB" id="A0AAW2FCZ7"/>
<feature type="compositionally biased region" description="Polar residues" evidence="1">
    <location>
        <begin position="82"/>
        <end position="98"/>
    </location>
</feature>
<comment type="caution">
    <text evidence="2">The sequence shown here is derived from an EMBL/GenBank/DDBJ whole genome shotgun (WGS) entry which is preliminary data.</text>
</comment>
<evidence type="ECO:0000313" key="2">
    <source>
        <dbReference type="EMBL" id="KAL0113358.1"/>
    </source>
</evidence>
<sequence>MLCWCVLCDVPGDIEEAREGLRGGGGSRRASSNGGTTRIIKDAIPLLRIVCRQFDLWKLAFVPISISICSRMIKTLPFPSLKSLNNPSRKPSHLPNAT</sequence>
<gene>
    <name evidence="2" type="ORF">PUN28_012492</name>
</gene>
<accession>A0AAW2FCZ7</accession>
<name>A0AAW2FCZ7_9HYME</name>
<evidence type="ECO:0000313" key="3">
    <source>
        <dbReference type="Proteomes" id="UP001430953"/>
    </source>
</evidence>
<keyword evidence="3" id="KW-1185">Reference proteome</keyword>
<protein>
    <submittedName>
        <fullName evidence="2">Uncharacterized protein</fullName>
    </submittedName>
</protein>
<feature type="region of interest" description="Disordered" evidence="1">
    <location>
        <begin position="78"/>
        <end position="98"/>
    </location>
</feature>
<proteinExistence type="predicted"/>
<reference evidence="2 3" key="1">
    <citation type="submission" date="2023-03" db="EMBL/GenBank/DDBJ databases">
        <title>High recombination rates correlate with genetic variation in Cardiocondyla obscurior ants.</title>
        <authorList>
            <person name="Errbii M."/>
        </authorList>
    </citation>
    <scope>NUCLEOTIDE SEQUENCE [LARGE SCALE GENOMIC DNA]</scope>
    <source>
        <strain evidence="2">Alpha-2009</strain>
        <tissue evidence="2">Whole body</tissue>
    </source>
</reference>
<dbReference type="EMBL" id="JADYXP020000012">
    <property type="protein sequence ID" value="KAL0113358.1"/>
    <property type="molecule type" value="Genomic_DNA"/>
</dbReference>
<dbReference type="Proteomes" id="UP001430953">
    <property type="component" value="Unassembled WGS sequence"/>
</dbReference>
<evidence type="ECO:0000256" key="1">
    <source>
        <dbReference type="SAM" id="MobiDB-lite"/>
    </source>
</evidence>
<organism evidence="2 3">
    <name type="scientific">Cardiocondyla obscurior</name>
    <dbReference type="NCBI Taxonomy" id="286306"/>
    <lineage>
        <taxon>Eukaryota</taxon>
        <taxon>Metazoa</taxon>
        <taxon>Ecdysozoa</taxon>
        <taxon>Arthropoda</taxon>
        <taxon>Hexapoda</taxon>
        <taxon>Insecta</taxon>
        <taxon>Pterygota</taxon>
        <taxon>Neoptera</taxon>
        <taxon>Endopterygota</taxon>
        <taxon>Hymenoptera</taxon>
        <taxon>Apocrita</taxon>
        <taxon>Aculeata</taxon>
        <taxon>Formicoidea</taxon>
        <taxon>Formicidae</taxon>
        <taxon>Myrmicinae</taxon>
        <taxon>Cardiocondyla</taxon>
    </lineage>
</organism>